<dbReference type="NCBIfam" id="TIGR03592">
    <property type="entry name" value="yidC_oxa1_cterm"/>
    <property type="match status" value="1"/>
</dbReference>
<gene>
    <name evidence="13" type="primary">yidC</name>
    <name evidence="16" type="ORF">A4R26_21205</name>
</gene>
<comment type="subunit">
    <text evidence="13">Interacts with the Sec translocase complex via SecD. Specifically interacts with transmembrane segments of nascent integral membrane proteins during membrane integration.</text>
</comment>
<organism evidence="16 17">
    <name type="scientific">Niastella populi</name>
    <dbReference type="NCBI Taxonomy" id="550983"/>
    <lineage>
        <taxon>Bacteria</taxon>
        <taxon>Pseudomonadati</taxon>
        <taxon>Bacteroidota</taxon>
        <taxon>Chitinophagia</taxon>
        <taxon>Chitinophagales</taxon>
        <taxon>Chitinophagaceae</taxon>
        <taxon>Niastella</taxon>
    </lineage>
</organism>
<proteinExistence type="inferred from homology"/>
<evidence type="ECO:0000256" key="2">
    <source>
        <dbReference type="ARBA" id="ARBA00010527"/>
    </source>
</evidence>
<evidence type="ECO:0000259" key="15">
    <source>
        <dbReference type="Pfam" id="PF14849"/>
    </source>
</evidence>
<protein>
    <recommendedName>
        <fullName evidence="3 13">Membrane protein insertase YidC</fullName>
    </recommendedName>
    <alternativeName>
        <fullName evidence="12 13">Foldase YidC</fullName>
    </alternativeName>
    <alternativeName>
        <fullName evidence="11 13">Membrane integrase YidC</fullName>
    </alternativeName>
    <alternativeName>
        <fullName evidence="13">Membrane protein YidC</fullName>
    </alternativeName>
</protein>
<dbReference type="PANTHER" id="PTHR12428:SF65">
    <property type="entry name" value="CYTOCHROME C OXIDASE ASSEMBLY PROTEIN COX18, MITOCHONDRIAL"/>
    <property type="match status" value="1"/>
</dbReference>
<keyword evidence="6 13" id="KW-0812">Transmembrane</keyword>
<keyword evidence="10 13" id="KW-0143">Chaperone</keyword>
<keyword evidence="17" id="KW-1185">Reference proteome</keyword>
<reference evidence="17" key="1">
    <citation type="submission" date="2016-04" db="EMBL/GenBank/DDBJ databases">
        <authorList>
            <person name="Chen L."/>
            <person name="Zhuang W."/>
            <person name="Wang G."/>
        </authorList>
    </citation>
    <scope>NUCLEOTIDE SEQUENCE [LARGE SCALE GENOMIC DNA]</scope>
    <source>
        <strain evidence="17">208</strain>
    </source>
</reference>
<evidence type="ECO:0000313" key="17">
    <source>
        <dbReference type="Proteomes" id="UP000192276"/>
    </source>
</evidence>
<dbReference type="InterPro" id="IPR001708">
    <property type="entry name" value="YidC/ALB3/OXA1/COX18"/>
</dbReference>
<dbReference type="GO" id="GO:0032977">
    <property type="term" value="F:membrane insertase activity"/>
    <property type="evidence" value="ECO:0007669"/>
    <property type="project" value="InterPro"/>
</dbReference>
<dbReference type="CDD" id="cd20070">
    <property type="entry name" value="5TM_YidC_Alb3"/>
    <property type="match status" value="1"/>
</dbReference>
<evidence type="ECO:0000256" key="4">
    <source>
        <dbReference type="ARBA" id="ARBA00022448"/>
    </source>
</evidence>
<dbReference type="STRING" id="550983.A4R26_21205"/>
<evidence type="ECO:0000256" key="13">
    <source>
        <dbReference type="HAMAP-Rule" id="MF_01810"/>
    </source>
</evidence>
<evidence type="ECO:0000256" key="3">
    <source>
        <dbReference type="ARBA" id="ARBA00015325"/>
    </source>
</evidence>
<evidence type="ECO:0000313" key="16">
    <source>
        <dbReference type="EMBL" id="OQP59339.1"/>
    </source>
</evidence>
<keyword evidence="9 13" id="KW-0472">Membrane</keyword>
<comment type="subcellular location">
    <subcellularLocation>
        <location evidence="1">Cell inner membrane</location>
        <topology evidence="1">Multi-pass membrane protein</topology>
    </subcellularLocation>
    <subcellularLocation>
        <location evidence="13">Cell membrane</location>
        <topology evidence="13">Multi-pass membrane protein</topology>
    </subcellularLocation>
</comment>
<dbReference type="InterPro" id="IPR038221">
    <property type="entry name" value="YidC_periplasmic_sf"/>
</dbReference>
<evidence type="ECO:0000256" key="6">
    <source>
        <dbReference type="ARBA" id="ARBA00022692"/>
    </source>
</evidence>
<dbReference type="Gene3D" id="2.70.98.90">
    <property type="match status" value="1"/>
</dbReference>
<dbReference type="InterPro" id="IPR047196">
    <property type="entry name" value="YidC_ALB_C"/>
</dbReference>
<dbReference type="PRINTS" id="PR00701">
    <property type="entry name" value="60KDINNERMP"/>
</dbReference>
<evidence type="ECO:0000256" key="11">
    <source>
        <dbReference type="ARBA" id="ARBA00033245"/>
    </source>
</evidence>
<feature type="domain" description="Membrane insertase YidC/Oxa/ALB C-terminal" evidence="14">
    <location>
        <begin position="369"/>
        <end position="562"/>
    </location>
</feature>
<dbReference type="NCBIfam" id="NF002356">
    <property type="entry name" value="PRK01318.2-3"/>
    <property type="match status" value="1"/>
</dbReference>
<keyword evidence="8 13" id="KW-1133">Transmembrane helix</keyword>
<accession>A0A1V9FLW1</accession>
<evidence type="ECO:0000256" key="10">
    <source>
        <dbReference type="ARBA" id="ARBA00023186"/>
    </source>
</evidence>
<dbReference type="NCBIfam" id="TIGR03593">
    <property type="entry name" value="yidC_nterm"/>
    <property type="match status" value="1"/>
</dbReference>
<feature type="transmembrane region" description="Helical" evidence="13">
    <location>
        <begin position="433"/>
        <end position="454"/>
    </location>
</feature>
<evidence type="ECO:0000256" key="1">
    <source>
        <dbReference type="ARBA" id="ARBA00004429"/>
    </source>
</evidence>
<dbReference type="GO" id="GO:0015031">
    <property type="term" value="P:protein transport"/>
    <property type="evidence" value="ECO:0007669"/>
    <property type="project" value="UniProtKB-KW"/>
</dbReference>
<feature type="transmembrane region" description="Helical" evidence="13">
    <location>
        <begin position="520"/>
        <end position="539"/>
    </location>
</feature>
<dbReference type="EMBL" id="LWBP01000178">
    <property type="protein sequence ID" value="OQP59339.1"/>
    <property type="molecule type" value="Genomic_DNA"/>
</dbReference>
<dbReference type="GO" id="GO:0051205">
    <property type="term" value="P:protein insertion into membrane"/>
    <property type="evidence" value="ECO:0007669"/>
    <property type="project" value="TreeGrafter"/>
</dbReference>
<sequence length="611" mass="69211">MNMDRNTVIGFVLLALLLFVYLFISTKNSRELQAKQQQKTDSVAQVQRVRDSIRLANDTTAKVTTAVDSNQLATRGVEELTVVENEVVKISFTNKGGQPKQVELKSYKSLINGKPVVLNNTAFDKFSYPINTGNNNAAQIADLYFATPKVVKNADNSQTVVYQLAVPGQGAVTHQFTLRPNDYLIDWAVQMAGADKMLTSGKFNLIWQQQPSQQETDVKYERTQTTVGYYEDNEFDYIQTKSAKAFEKPVQWVSVSQQFFNTTLIASKSNFSGGDIKFIKNLEDTTSKIAEVTTTLQTQVPLGPNANVPMQLYFGPNDYSILRKHKNEIPEMDKIVNLGRDMYAFVRPINKYIVMPVFDFFKSWGVGLGIAIALLTLFIRLLTSPLVYTSYLSGAKMKALRPEIDKLKEKYNNDQQQVGVEQMKLFREAGVNPLGGCIPALLQIPIFFALYSFFNSNIDLRGVDFLWADNLAAYDVILRWGFHFPGLGNHLSLFTITAVLTSFLISVYNMNMTPDQNNPALKYMPYIFPFILLFVFNGLPAALTWYYTVSNVITLILQFVIQNYIIDHDKILAKIEENRKKPKGKSKWQERLEAMQEAQAQAQKAKSQQKK</sequence>
<dbReference type="Proteomes" id="UP000192276">
    <property type="component" value="Unassembled WGS sequence"/>
</dbReference>
<evidence type="ECO:0000256" key="12">
    <source>
        <dbReference type="ARBA" id="ARBA00033342"/>
    </source>
</evidence>
<keyword evidence="5 13" id="KW-1003">Cell membrane</keyword>
<dbReference type="OrthoDB" id="9780552at2"/>
<dbReference type="InterPro" id="IPR019998">
    <property type="entry name" value="Membr_insert_YidC"/>
</dbReference>
<dbReference type="HAMAP" id="MF_01810">
    <property type="entry name" value="YidC_type1"/>
    <property type="match status" value="1"/>
</dbReference>
<evidence type="ECO:0000259" key="14">
    <source>
        <dbReference type="Pfam" id="PF02096"/>
    </source>
</evidence>
<dbReference type="InterPro" id="IPR028053">
    <property type="entry name" value="Membr_insert_YidC_N"/>
</dbReference>
<keyword evidence="7 13" id="KW-0653">Protein transport</keyword>
<comment type="similarity">
    <text evidence="2 13">Belongs to the OXA1/ALB3/YidC family. Type 1 subfamily.</text>
</comment>
<dbReference type="AlphaFoldDB" id="A0A1V9FLW1"/>
<comment type="function">
    <text evidence="13">Required for the insertion and/or proper folding and/or complex formation of integral membrane proteins into the membrane. Involved in integration of membrane proteins that insert both dependently and independently of the Sec translocase complex, as well as at least some lipoproteins. Aids folding of multispanning membrane proteins.</text>
</comment>
<evidence type="ECO:0000256" key="8">
    <source>
        <dbReference type="ARBA" id="ARBA00022989"/>
    </source>
</evidence>
<name>A0A1V9FLW1_9BACT</name>
<dbReference type="Pfam" id="PF14849">
    <property type="entry name" value="YidC_periplas"/>
    <property type="match status" value="1"/>
</dbReference>
<dbReference type="InterPro" id="IPR028055">
    <property type="entry name" value="YidC/Oxa/ALB_C"/>
</dbReference>
<dbReference type="CDD" id="cd19961">
    <property type="entry name" value="EcYidC-like_peri"/>
    <property type="match status" value="1"/>
</dbReference>
<comment type="caution">
    <text evidence="16">The sequence shown here is derived from an EMBL/GenBank/DDBJ whole genome shotgun (WGS) entry which is preliminary data.</text>
</comment>
<feature type="domain" description="Membrane insertase YidC N-terminal" evidence="15">
    <location>
        <begin position="82"/>
        <end position="349"/>
    </location>
</feature>
<dbReference type="Pfam" id="PF02096">
    <property type="entry name" value="60KD_IMP"/>
    <property type="match status" value="1"/>
</dbReference>
<dbReference type="GO" id="GO:0005886">
    <property type="term" value="C:plasma membrane"/>
    <property type="evidence" value="ECO:0007669"/>
    <property type="project" value="UniProtKB-SubCell"/>
</dbReference>
<feature type="transmembrane region" description="Helical" evidence="13">
    <location>
        <begin position="364"/>
        <end position="388"/>
    </location>
</feature>
<dbReference type="PANTHER" id="PTHR12428">
    <property type="entry name" value="OXA1"/>
    <property type="match status" value="1"/>
</dbReference>
<keyword evidence="4 13" id="KW-0813">Transport</keyword>
<evidence type="ECO:0000256" key="5">
    <source>
        <dbReference type="ARBA" id="ARBA00022475"/>
    </source>
</evidence>
<evidence type="ECO:0000256" key="9">
    <source>
        <dbReference type="ARBA" id="ARBA00023136"/>
    </source>
</evidence>
<feature type="transmembrane region" description="Helical" evidence="13">
    <location>
        <begin position="490"/>
        <end position="508"/>
    </location>
</feature>
<evidence type="ECO:0000256" key="7">
    <source>
        <dbReference type="ARBA" id="ARBA00022927"/>
    </source>
</evidence>